<keyword evidence="1" id="KW-0808">Transferase</keyword>
<comment type="caution">
    <text evidence="8">The sequence shown here is derived from an EMBL/GenBank/DDBJ whole genome shotgun (WGS) entry which is preliminary data.</text>
</comment>
<keyword evidence="5" id="KW-0378">Hydrolase</keyword>
<reference evidence="8 9" key="1">
    <citation type="journal article" date="2024" name="BMC Genomics">
        <title>De novo assembly and annotation of Popillia japonica's genome with initial clues to its potential as an invasive pest.</title>
        <authorList>
            <person name="Cucini C."/>
            <person name="Boschi S."/>
            <person name="Funari R."/>
            <person name="Cardaioli E."/>
            <person name="Iannotti N."/>
            <person name="Marturano G."/>
            <person name="Paoli F."/>
            <person name="Bruttini M."/>
            <person name="Carapelli A."/>
            <person name="Frati F."/>
            <person name="Nardi F."/>
        </authorList>
    </citation>
    <scope>NUCLEOTIDE SEQUENCE [LARGE SCALE GENOMIC DNA]</scope>
    <source>
        <strain evidence="8">DMR45628</strain>
    </source>
</reference>
<dbReference type="Pfam" id="PF17917">
    <property type="entry name" value="RT_RNaseH"/>
    <property type="match status" value="1"/>
</dbReference>
<dbReference type="CDD" id="cd09274">
    <property type="entry name" value="RNase_HI_RT_Ty3"/>
    <property type="match status" value="1"/>
</dbReference>
<evidence type="ECO:0000259" key="7">
    <source>
        <dbReference type="Pfam" id="PF17917"/>
    </source>
</evidence>
<keyword evidence="2" id="KW-0548">Nucleotidyltransferase</keyword>
<dbReference type="Proteomes" id="UP001458880">
    <property type="component" value="Unassembled WGS sequence"/>
</dbReference>
<dbReference type="PANTHER" id="PTHR37984:SF5">
    <property type="entry name" value="PROTEIN NYNRIN-LIKE"/>
    <property type="match status" value="1"/>
</dbReference>
<feature type="domain" description="Reverse transcriptase RNase H-like" evidence="7">
    <location>
        <begin position="120"/>
        <end position="222"/>
    </location>
</feature>
<evidence type="ECO:0000256" key="5">
    <source>
        <dbReference type="ARBA" id="ARBA00022801"/>
    </source>
</evidence>
<name>A0AAW1IA17_POPJA</name>
<dbReference type="InterPro" id="IPR043502">
    <property type="entry name" value="DNA/RNA_pol_sf"/>
</dbReference>
<evidence type="ECO:0000256" key="4">
    <source>
        <dbReference type="ARBA" id="ARBA00022759"/>
    </source>
</evidence>
<dbReference type="Gene3D" id="3.30.70.270">
    <property type="match status" value="1"/>
</dbReference>
<evidence type="ECO:0000256" key="1">
    <source>
        <dbReference type="ARBA" id="ARBA00022679"/>
    </source>
</evidence>
<evidence type="ECO:0000313" key="9">
    <source>
        <dbReference type="Proteomes" id="UP001458880"/>
    </source>
</evidence>
<dbReference type="EMBL" id="JASPKY010000743">
    <property type="protein sequence ID" value="KAK9685869.1"/>
    <property type="molecule type" value="Genomic_DNA"/>
</dbReference>
<organism evidence="8 9">
    <name type="scientific">Popillia japonica</name>
    <name type="common">Japanese beetle</name>
    <dbReference type="NCBI Taxonomy" id="7064"/>
    <lineage>
        <taxon>Eukaryota</taxon>
        <taxon>Metazoa</taxon>
        <taxon>Ecdysozoa</taxon>
        <taxon>Arthropoda</taxon>
        <taxon>Hexapoda</taxon>
        <taxon>Insecta</taxon>
        <taxon>Pterygota</taxon>
        <taxon>Neoptera</taxon>
        <taxon>Endopterygota</taxon>
        <taxon>Coleoptera</taxon>
        <taxon>Polyphaga</taxon>
        <taxon>Scarabaeiformia</taxon>
        <taxon>Scarabaeidae</taxon>
        <taxon>Rutelinae</taxon>
        <taxon>Popillia</taxon>
    </lineage>
</organism>
<dbReference type="GO" id="GO:0003964">
    <property type="term" value="F:RNA-directed DNA polymerase activity"/>
    <property type="evidence" value="ECO:0007669"/>
    <property type="project" value="UniProtKB-KW"/>
</dbReference>
<keyword evidence="9" id="KW-1185">Reference proteome</keyword>
<evidence type="ECO:0000256" key="6">
    <source>
        <dbReference type="ARBA" id="ARBA00022918"/>
    </source>
</evidence>
<keyword evidence="4" id="KW-0255">Endonuclease</keyword>
<sequence>MCESLRSVILQASLFTIRLVRKYGVLLRRVRLKISFKVSLGGARMLEEIILYTRLLNYYKKFIPKYYYKKFIPKYSSRTLPLNKRLRKGVRWTWANIEEEAFQELKNAFVDTLLLYHPQFHKEFIFQCDASHIVVAAELVQFQNGNEVPIHLISRTLKPTEIRYTIYEKEMLVVIFSVTKLRYSLLGKKFMIETDHITLTTMMEHKFTNGRLYRWSILLAEYDFEIKFRPGKHTIAAHHKHKGLFSRERLTISQNTRELKIIRQILRENPYKERGRFAPEEDRKDASVDEQYSSDKYYAKTRTRRGEDLLRKRIGKTLV</sequence>
<dbReference type="InterPro" id="IPR050951">
    <property type="entry name" value="Retrovirus_Pol_polyprotein"/>
</dbReference>
<dbReference type="GO" id="GO:0004519">
    <property type="term" value="F:endonuclease activity"/>
    <property type="evidence" value="ECO:0007669"/>
    <property type="project" value="UniProtKB-KW"/>
</dbReference>
<dbReference type="SUPFAM" id="SSF56672">
    <property type="entry name" value="DNA/RNA polymerases"/>
    <property type="match status" value="1"/>
</dbReference>
<evidence type="ECO:0000256" key="3">
    <source>
        <dbReference type="ARBA" id="ARBA00022722"/>
    </source>
</evidence>
<protein>
    <submittedName>
        <fullName evidence="8">RNase H-like domain found in reverse transcriptase</fullName>
    </submittedName>
</protein>
<gene>
    <name evidence="8" type="ORF">QE152_g37617</name>
</gene>
<evidence type="ECO:0000256" key="2">
    <source>
        <dbReference type="ARBA" id="ARBA00022695"/>
    </source>
</evidence>
<accession>A0AAW1IA17</accession>
<dbReference type="InterPro" id="IPR043128">
    <property type="entry name" value="Rev_trsase/Diguanyl_cyclase"/>
</dbReference>
<dbReference type="PANTHER" id="PTHR37984">
    <property type="entry name" value="PROTEIN CBG26694"/>
    <property type="match status" value="1"/>
</dbReference>
<keyword evidence="3" id="KW-0540">Nuclease</keyword>
<dbReference type="GO" id="GO:0016787">
    <property type="term" value="F:hydrolase activity"/>
    <property type="evidence" value="ECO:0007669"/>
    <property type="project" value="UniProtKB-KW"/>
</dbReference>
<proteinExistence type="predicted"/>
<dbReference type="InterPro" id="IPR041373">
    <property type="entry name" value="RT_RNaseH"/>
</dbReference>
<keyword evidence="6 8" id="KW-0695">RNA-directed DNA polymerase</keyword>
<dbReference type="AlphaFoldDB" id="A0AAW1IA17"/>
<evidence type="ECO:0000313" key="8">
    <source>
        <dbReference type="EMBL" id="KAK9685869.1"/>
    </source>
</evidence>